<keyword evidence="3" id="KW-0723">Serine/threonine-protein kinase</keyword>
<evidence type="ECO:0000256" key="3">
    <source>
        <dbReference type="ARBA" id="ARBA00022527"/>
    </source>
</evidence>
<comment type="catalytic activity">
    <reaction evidence="9">
        <text>L-seryl-[protein] + ATP = O-phospho-L-seryl-[protein] + ADP + H(+)</text>
        <dbReference type="Rhea" id="RHEA:17989"/>
        <dbReference type="Rhea" id="RHEA-COMP:9863"/>
        <dbReference type="Rhea" id="RHEA-COMP:11604"/>
        <dbReference type="ChEBI" id="CHEBI:15378"/>
        <dbReference type="ChEBI" id="CHEBI:29999"/>
        <dbReference type="ChEBI" id="CHEBI:30616"/>
        <dbReference type="ChEBI" id="CHEBI:83421"/>
        <dbReference type="ChEBI" id="CHEBI:456216"/>
        <dbReference type="EC" id="2.7.11.1"/>
    </reaction>
</comment>
<dbReference type="PROSITE" id="PS00108">
    <property type="entry name" value="PROTEIN_KINASE_ST"/>
    <property type="match status" value="1"/>
</dbReference>
<dbReference type="PROSITE" id="PS50011">
    <property type="entry name" value="PROTEIN_KINASE_DOM"/>
    <property type="match status" value="1"/>
</dbReference>
<name>A0A899FY39_9ASCO</name>
<feature type="compositionally biased region" description="Basic and acidic residues" evidence="11">
    <location>
        <begin position="539"/>
        <end position="548"/>
    </location>
</feature>
<dbReference type="OrthoDB" id="248923at2759"/>
<dbReference type="InterPro" id="IPR008271">
    <property type="entry name" value="Ser/Thr_kinase_AS"/>
</dbReference>
<keyword evidence="4" id="KW-0808">Transferase</keyword>
<dbReference type="EMBL" id="CP054532">
    <property type="protein sequence ID" value="QSL64179.1"/>
    <property type="molecule type" value="Genomic_DNA"/>
</dbReference>
<evidence type="ECO:0000256" key="8">
    <source>
        <dbReference type="ARBA" id="ARBA00047899"/>
    </source>
</evidence>
<protein>
    <recommendedName>
        <fullName evidence="2">non-specific serine/threonine protein kinase</fullName>
        <ecNumber evidence="2">2.7.11.1</ecNumber>
    </recommendedName>
</protein>
<dbReference type="InterPro" id="IPR011009">
    <property type="entry name" value="Kinase-like_dom_sf"/>
</dbReference>
<reference evidence="13" key="1">
    <citation type="submission" date="2020-06" db="EMBL/GenBank/DDBJ databases">
        <title>Genomes of multiple members of Pneumocystis genus reveal paths to human pathogen Pneumocystis jirovecii.</title>
        <authorList>
            <person name="Cisse O.H."/>
            <person name="Ma L."/>
            <person name="Dekker J."/>
            <person name="Khil P."/>
            <person name="Jo J."/>
            <person name="Brenchley J."/>
            <person name="Blair R."/>
            <person name="Pahar B."/>
            <person name="Chabe M."/>
            <person name="Van Rompay K.A."/>
            <person name="Keesler R."/>
            <person name="Sukura A."/>
            <person name="Hirsch V."/>
            <person name="Kutty G."/>
            <person name="Liu Y."/>
            <person name="Peng L."/>
            <person name="Chen J."/>
            <person name="Song J."/>
            <person name="Weissenbacher-Lang C."/>
            <person name="Xu J."/>
            <person name="Upham N.S."/>
            <person name="Stajich J.E."/>
            <person name="Cuomo C.A."/>
            <person name="Cushion M.T."/>
            <person name="Kovacs J.A."/>
        </authorList>
    </citation>
    <scope>NUCLEOTIDE SEQUENCE</scope>
    <source>
        <strain evidence="13">2A</strain>
    </source>
</reference>
<evidence type="ECO:0000256" key="6">
    <source>
        <dbReference type="ARBA" id="ARBA00022777"/>
    </source>
</evidence>
<evidence type="ECO:0000256" key="10">
    <source>
        <dbReference type="PROSITE-ProRule" id="PRU10141"/>
    </source>
</evidence>
<dbReference type="InterPro" id="IPR050629">
    <property type="entry name" value="STE20/SPS1-PAK"/>
</dbReference>
<dbReference type="GO" id="GO:0005737">
    <property type="term" value="C:cytoplasm"/>
    <property type="evidence" value="ECO:0007669"/>
    <property type="project" value="TreeGrafter"/>
</dbReference>
<proteinExistence type="inferred from homology"/>
<comment type="similarity">
    <text evidence="1">Belongs to the protein kinase superfamily. STE Ser/Thr protein kinase family. STE20 subfamily.</text>
</comment>
<dbReference type="PROSITE" id="PS00107">
    <property type="entry name" value="PROTEIN_KINASE_ATP"/>
    <property type="match status" value="1"/>
</dbReference>
<dbReference type="EC" id="2.7.11.1" evidence="2"/>
<evidence type="ECO:0000313" key="14">
    <source>
        <dbReference type="Proteomes" id="UP000663699"/>
    </source>
</evidence>
<evidence type="ECO:0000313" key="13">
    <source>
        <dbReference type="EMBL" id="QSL64179.1"/>
    </source>
</evidence>
<dbReference type="PANTHER" id="PTHR48012">
    <property type="entry name" value="STERILE20-LIKE KINASE, ISOFORM B-RELATED"/>
    <property type="match status" value="1"/>
</dbReference>
<feature type="compositionally biased region" description="Polar residues" evidence="11">
    <location>
        <begin position="549"/>
        <end position="561"/>
    </location>
</feature>
<evidence type="ECO:0000256" key="9">
    <source>
        <dbReference type="ARBA" id="ARBA00048679"/>
    </source>
</evidence>
<keyword evidence="14" id="KW-1185">Reference proteome</keyword>
<dbReference type="FunFam" id="1.10.510.10:FF:000499">
    <property type="entry name" value="Serine/threonine-protein kinase KIC1"/>
    <property type="match status" value="1"/>
</dbReference>
<organism evidence="13 14">
    <name type="scientific">Pneumocystis wakefieldiae</name>
    <dbReference type="NCBI Taxonomy" id="38082"/>
    <lineage>
        <taxon>Eukaryota</taxon>
        <taxon>Fungi</taxon>
        <taxon>Dikarya</taxon>
        <taxon>Ascomycota</taxon>
        <taxon>Taphrinomycotina</taxon>
        <taxon>Pneumocystomycetes</taxon>
        <taxon>Pneumocystaceae</taxon>
        <taxon>Pneumocystis</taxon>
    </lineage>
</organism>
<keyword evidence="6" id="KW-0418">Kinase</keyword>
<dbReference type="PANTHER" id="PTHR48012:SF21">
    <property type="entry name" value="PH DOMAIN-CONTAINING PROTEIN"/>
    <property type="match status" value="1"/>
</dbReference>
<comment type="catalytic activity">
    <reaction evidence="8">
        <text>L-threonyl-[protein] + ATP = O-phospho-L-threonyl-[protein] + ADP + H(+)</text>
        <dbReference type="Rhea" id="RHEA:46608"/>
        <dbReference type="Rhea" id="RHEA-COMP:11060"/>
        <dbReference type="Rhea" id="RHEA-COMP:11605"/>
        <dbReference type="ChEBI" id="CHEBI:15378"/>
        <dbReference type="ChEBI" id="CHEBI:30013"/>
        <dbReference type="ChEBI" id="CHEBI:30616"/>
        <dbReference type="ChEBI" id="CHEBI:61977"/>
        <dbReference type="ChEBI" id="CHEBI:456216"/>
        <dbReference type="EC" id="2.7.11.1"/>
    </reaction>
</comment>
<dbReference type="GO" id="GO:0005524">
    <property type="term" value="F:ATP binding"/>
    <property type="evidence" value="ECO:0007669"/>
    <property type="project" value="UniProtKB-UniRule"/>
</dbReference>
<evidence type="ECO:0000256" key="4">
    <source>
        <dbReference type="ARBA" id="ARBA00022679"/>
    </source>
</evidence>
<dbReference type="SUPFAM" id="SSF56112">
    <property type="entry name" value="Protein kinase-like (PK-like)"/>
    <property type="match status" value="1"/>
</dbReference>
<dbReference type="InterPro" id="IPR000719">
    <property type="entry name" value="Prot_kinase_dom"/>
</dbReference>
<evidence type="ECO:0000256" key="1">
    <source>
        <dbReference type="ARBA" id="ARBA00008874"/>
    </source>
</evidence>
<keyword evidence="5 10" id="KW-0547">Nucleotide-binding</keyword>
<dbReference type="InterPro" id="IPR017441">
    <property type="entry name" value="Protein_kinase_ATP_BS"/>
</dbReference>
<feature type="domain" description="Protein kinase" evidence="12">
    <location>
        <begin position="8"/>
        <end position="263"/>
    </location>
</feature>
<evidence type="ECO:0000256" key="2">
    <source>
        <dbReference type="ARBA" id="ARBA00012513"/>
    </source>
</evidence>
<evidence type="ECO:0000256" key="5">
    <source>
        <dbReference type="ARBA" id="ARBA00022741"/>
    </source>
</evidence>
<dbReference type="AlphaFoldDB" id="A0A899FY39"/>
<evidence type="ECO:0000259" key="12">
    <source>
        <dbReference type="PROSITE" id="PS50011"/>
    </source>
</evidence>
<feature type="binding site" evidence="10">
    <location>
        <position position="37"/>
    </location>
    <ligand>
        <name>ATP</name>
        <dbReference type="ChEBI" id="CHEBI:30616"/>
    </ligand>
</feature>
<dbReference type="Gene3D" id="1.10.510.10">
    <property type="entry name" value="Transferase(Phosphotransferase) domain 1"/>
    <property type="match status" value="1"/>
</dbReference>
<sequence>MTKAKPLYTLQELIGRGSYGAVYRGIHNETKQVVAIKVLNLDTTEDDVADIQREISMLSQLKQVDAQNVVRYHGSFLYDTRLWVIMDFCEGGSIRTLMKSCRIEEKYLSVIIREILIALNYIHRSGIIHRDIKAANILITNDGRVQLCDFGVAAQLTANNFKRNTFVGTPYWMAPEVITEGASYNFKADIWSLGITIYEIATGNPPFADQEPMRAIILIPRSPPTRLEGAQFSSQLKDFVAVCLNEDANERPSAMELLKTKFIKQTMKTPTSILKELLIRYELWCQHAGIRKSLNANVNDKINDENFDFDSMDNQFIEEWTFDTVQGHSDAKTFDINDKNSLNKHEKDKIYPNETLKNKSPSSNNALNNVKMNHPLLQLFVQEPEKTEPNTHITSTSLLNSSKDFSKTNDFKEELNQISIEISNMDPAPSMACSTQNKNLKSQKLNSNSLQFKMHNQAKSSQILLNRHYSKSTQSNSFDSIDYLPRMIPTSPLRLPGYTPLKQSYSYSRSLNLPFKDSSVFSSKLFSEPLPKSRQSSKSSDKDKHISLEDQSNTSNNISHTLDQKNPLLNTKSIQNISPVSKYSGMNDLIFLPPSPSQPSISPNFQIPLKDSTLPNIWKNPPLIPLNLEVLSDYTNSGANTTNNSIINELEKMLLEFQNYLEVLDKGLNIIQKNT</sequence>
<dbReference type="SMART" id="SM00220">
    <property type="entry name" value="S_TKc"/>
    <property type="match status" value="1"/>
</dbReference>
<accession>A0A899FY39</accession>
<keyword evidence="7 10" id="KW-0067">ATP-binding</keyword>
<dbReference type="Proteomes" id="UP000663699">
    <property type="component" value="Chromosome 1"/>
</dbReference>
<evidence type="ECO:0000256" key="11">
    <source>
        <dbReference type="SAM" id="MobiDB-lite"/>
    </source>
</evidence>
<feature type="region of interest" description="Disordered" evidence="11">
    <location>
        <begin position="526"/>
        <end position="566"/>
    </location>
</feature>
<evidence type="ECO:0000256" key="7">
    <source>
        <dbReference type="ARBA" id="ARBA00022840"/>
    </source>
</evidence>
<dbReference type="Pfam" id="PF00069">
    <property type="entry name" value="Pkinase"/>
    <property type="match status" value="1"/>
</dbReference>
<gene>
    <name evidence="13" type="ORF">MERGE_000334</name>
</gene>
<dbReference type="GO" id="GO:0004674">
    <property type="term" value="F:protein serine/threonine kinase activity"/>
    <property type="evidence" value="ECO:0007669"/>
    <property type="project" value="UniProtKB-KW"/>
</dbReference>